<dbReference type="InterPro" id="IPR015797">
    <property type="entry name" value="NUDIX_hydrolase-like_dom_sf"/>
</dbReference>
<name>A0A6M0H2Z1_9CLOT</name>
<dbReference type="Proteomes" id="UP000481872">
    <property type="component" value="Unassembled WGS sequence"/>
</dbReference>
<evidence type="ECO:0000313" key="2">
    <source>
        <dbReference type="Proteomes" id="UP000481872"/>
    </source>
</evidence>
<reference evidence="1 2" key="1">
    <citation type="submission" date="2020-02" db="EMBL/GenBank/DDBJ databases">
        <title>Genome assembly of a novel Clostridium senegalense strain.</title>
        <authorList>
            <person name="Gupta T.B."/>
            <person name="Jauregui R."/>
            <person name="Maclean P."/>
            <person name="Nawarathana A."/>
            <person name="Brightwell G."/>
        </authorList>
    </citation>
    <scope>NUCLEOTIDE SEQUENCE [LARGE SCALE GENOMIC DNA]</scope>
    <source>
        <strain evidence="1 2">AGRFS4</strain>
    </source>
</reference>
<dbReference type="AlphaFoldDB" id="A0A6M0H2Z1"/>
<dbReference type="SUPFAM" id="SSF55811">
    <property type="entry name" value="Nudix"/>
    <property type="match status" value="1"/>
</dbReference>
<accession>A0A6M0H2Z1</accession>
<protein>
    <submittedName>
        <fullName evidence="1">NUDIX hydrolase</fullName>
    </submittedName>
</protein>
<proteinExistence type="predicted"/>
<keyword evidence="2" id="KW-1185">Reference proteome</keyword>
<sequence>MTKVKFYNVHHIDNKKISFAAIVAKYKDHWVFIKDKNESTWRIPCGYHESNEHIEKYAEKELMKTVGAKKFQISPVCMCSVVEDENEFLGQLFYAKIEELDEMEKLEVEDIEFFDTLPKNLTYPAVQSFLFKKALNYENSKKQ</sequence>
<dbReference type="Gene3D" id="3.90.79.10">
    <property type="entry name" value="Nucleoside Triphosphate Pyrophosphohydrolase"/>
    <property type="match status" value="1"/>
</dbReference>
<gene>
    <name evidence="1" type="ORF">G3M99_05115</name>
</gene>
<dbReference type="GO" id="GO:0016787">
    <property type="term" value="F:hydrolase activity"/>
    <property type="evidence" value="ECO:0007669"/>
    <property type="project" value="UniProtKB-KW"/>
</dbReference>
<evidence type="ECO:0000313" key="1">
    <source>
        <dbReference type="EMBL" id="NEU04251.1"/>
    </source>
</evidence>
<comment type="caution">
    <text evidence="1">The sequence shown here is derived from an EMBL/GenBank/DDBJ whole genome shotgun (WGS) entry which is preliminary data.</text>
</comment>
<dbReference type="RefSeq" id="WP_061996614.1">
    <property type="nucleotide sequence ID" value="NZ_JAAGPU010000006.1"/>
</dbReference>
<organism evidence="1 2">
    <name type="scientific">Clostridium senegalense</name>
    <dbReference type="NCBI Taxonomy" id="1465809"/>
    <lineage>
        <taxon>Bacteria</taxon>
        <taxon>Bacillati</taxon>
        <taxon>Bacillota</taxon>
        <taxon>Clostridia</taxon>
        <taxon>Eubacteriales</taxon>
        <taxon>Clostridiaceae</taxon>
        <taxon>Clostridium</taxon>
    </lineage>
</organism>
<dbReference type="EMBL" id="JAAGPU010000006">
    <property type="protein sequence ID" value="NEU04251.1"/>
    <property type="molecule type" value="Genomic_DNA"/>
</dbReference>
<keyword evidence="1" id="KW-0378">Hydrolase</keyword>